<protein>
    <submittedName>
        <fullName evidence="1">Phage protein L2_11 of Acholeplasma phage L2</fullName>
    </submittedName>
</protein>
<dbReference type="PATRIC" id="fig|35623.3.peg.974"/>
<reference evidence="2" key="1">
    <citation type="submission" date="2014-05" db="EMBL/GenBank/DDBJ databases">
        <authorList>
            <person name="Kube M."/>
        </authorList>
    </citation>
    <scope>NUCLEOTIDE SEQUENCE [LARGE SCALE GENOMIC DNA]</scope>
</reference>
<dbReference type="RefSeq" id="WP_052670066.1">
    <property type="nucleotide sequence ID" value="NZ_UFRU01000001.1"/>
</dbReference>
<keyword evidence="2" id="KW-1185">Reference proteome</keyword>
<sequence>MKTTRPEALEKLSWEEILKLLVSKDEYALMENDVRKFMSYNHKVSPGILNAVMMKAIITAKRVHGEHTTINIEYLRITFESFVFNKHKSTHTQKKNQSLNVDYERNYMVRNVHQAVAKLDKEMNDLRQKGIVTSVKENPEFVDQYIDELKQLEESYNVKDPGEFANQYMNDLRSIEDANYPLKNN</sequence>
<dbReference type="HOGENOM" id="CLU_1623568_0_0_14"/>
<name>A0A061AJ80_9MOLU</name>
<evidence type="ECO:0000313" key="2">
    <source>
        <dbReference type="Proteomes" id="UP000032434"/>
    </source>
</evidence>
<dbReference type="EMBL" id="LK028559">
    <property type="protein sequence ID" value="CDR31047.1"/>
    <property type="molecule type" value="Genomic_DNA"/>
</dbReference>
<evidence type="ECO:0000313" key="1">
    <source>
        <dbReference type="EMBL" id="CDR31047.1"/>
    </source>
</evidence>
<dbReference type="AlphaFoldDB" id="A0A061AJ80"/>
<dbReference type="STRING" id="35623.Aocu_09740"/>
<dbReference type="Proteomes" id="UP000032434">
    <property type="component" value="Chromosome 1"/>
</dbReference>
<dbReference type="KEGG" id="aoc:Aocu_09740"/>
<organism evidence="1 2">
    <name type="scientific">Acholeplasma oculi</name>
    <dbReference type="NCBI Taxonomy" id="35623"/>
    <lineage>
        <taxon>Bacteria</taxon>
        <taxon>Bacillati</taxon>
        <taxon>Mycoplasmatota</taxon>
        <taxon>Mollicutes</taxon>
        <taxon>Acholeplasmatales</taxon>
        <taxon>Acholeplasmataceae</taxon>
        <taxon>Acholeplasma</taxon>
    </lineage>
</organism>
<gene>
    <name evidence="1" type="ORF">Aocu_09740</name>
</gene>
<proteinExistence type="predicted"/>
<accession>A0A061AJ80</accession>
<dbReference type="InParanoid" id="A0A061AJ80"/>